<dbReference type="AlphaFoldDB" id="A0A2D3VF01"/>
<organism evidence="3 4">
    <name type="scientific">Ramularia collo-cygni</name>
    <dbReference type="NCBI Taxonomy" id="112498"/>
    <lineage>
        <taxon>Eukaryota</taxon>
        <taxon>Fungi</taxon>
        <taxon>Dikarya</taxon>
        <taxon>Ascomycota</taxon>
        <taxon>Pezizomycotina</taxon>
        <taxon>Dothideomycetes</taxon>
        <taxon>Dothideomycetidae</taxon>
        <taxon>Mycosphaerellales</taxon>
        <taxon>Mycosphaerellaceae</taxon>
        <taxon>Ramularia</taxon>
    </lineage>
</organism>
<name>A0A2D3VF01_9PEZI</name>
<sequence length="300" mass="33834">MNDDPLMLTIWQRLNEPIEQLKITKIQLQAAEEQVKVWKAKTWEKHKEMGGFKKQADVADQAVTALTSELEDAEDGKRSLAVQVEDLKKRIDDVMEVARMKIEDAKEDIHTLKTQNEALVAKAADVETQTNETKNELQTAKFELGIARLRAQTSDADLLAAKKEIDSLKSHAAEPSSDDGTNIAHYESRIELLNTQLQASKVAVEALQGKLQAEQRSYERLLRTSEKRLLDSRSVSSDLLHSYLTTDRTKAPEAKQPVIMTEKLRNHEWSLSQVEKSSASTTAQLSDAADCSARKRRRQE</sequence>
<protein>
    <submittedName>
        <fullName evidence="3">Uncharacterized protein</fullName>
    </submittedName>
</protein>
<dbReference type="Proteomes" id="UP000225277">
    <property type="component" value="Unassembled WGS sequence"/>
</dbReference>
<evidence type="ECO:0000256" key="2">
    <source>
        <dbReference type="SAM" id="MobiDB-lite"/>
    </source>
</evidence>
<keyword evidence="4" id="KW-1185">Reference proteome</keyword>
<gene>
    <name evidence="3" type="ORF">RCC_09396</name>
</gene>
<feature type="coiled-coil region" evidence="1">
    <location>
        <begin position="70"/>
        <end position="136"/>
    </location>
</feature>
<evidence type="ECO:0000256" key="1">
    <source>
        <dbReference type="SAM" id="Coils"/>
    </source>
</evidence>
<dbReference type="RefSeq" id="XP_023630406.1">
    <property type="nucleotide sequence ID" value="XM_023774638.1"/>
</dbReference>
<feature type="region of interest" description="Disordered" evidence="2">
    <location>
        <begin position="270"/>
        <end position="300"/>
    </location>
</feature>
<accession>A0A2D3VF01</accession>
<evidence type="ECO:0000313" key="3">
    <source>
        <dbReference type="EMBL" id="CZT23682.1"/>
    </source>
</evidence>
<reference evidence="3 4" key="1">
    <citation type="submission" date="2016-03" db="EMBL/GenBank/DDBJ databases">
        <authorList>
            <person name="Ploux O."/>
        </authorList>
    </citation>
    <scope>NUCLEOTIDE SEQUENCE [LARGE SCALE GENOMIC DNA]</scope>
    <source>
        <strain evidence="3 4">URUG2</strain>
    </source>
</reference>
<proteinExistence type="predicted"/>
<dbReference type="EMBL" id="FJUY01000017">
    <property type="protein sequence ID" value="CZT23682.1"/>
    <property type="molecule type" value="Genomic_DNA"/>
</dbReference>
<keyword evidence="1" id="KW-0175">Coiled coil</keyword>
<evidence type="ECO:0000313" key="4">
    <source>
        <dbReference type="Proteomes" id="UP000225277"/>
    </source>
</evidence>
<dbReference type="GeneID" id="35604467"/>
<feature type="compositionally biased region" description="Polar residues" evidence="2">
    <location>
        <begin position="270"/>
        <end position="285"/>
    </location>
</feature>